<dbReference type="InterPro" id="IPR031322">
    <property type="entry name" value="Shikimate/glucono_kinase"/>
</dbReference>
<dbReference type="GO" id="GO:0008652">
    <property type="term" value="P:amino acid biosynthetic process"/>
    <property type="evidence" value="ECO:0007669"/>
    <property type="project" value="UniProtKB-KW"/>
</dbReference>
<reference evidence="8 9" key="1">
    <citation type="journal article" date="2015" name="Genome Announc.">
        <title>Expanding the biotechnology potential of lactobacilli through comparative genomics of 213 strains and associated genera.</title>
        <authorList>
            <person name="Sun Z."/>
            <person name="Harris H.M."/>
            <person name="McCann A."/>
            <person name="Guo C."/>
            <person name="Argimon S."/>
            <person name="Zhang W."/>
            <person name="Yang X."/>
            <person name="Jeffery I.B."/>
            <person name="Cooney J.C."/>
            <person name="Kagawa T.F."/>
            <person name="Liu W."/>
            <person name="Song Y."/>
            <person name="Salvetti E."/>
            <person name="Wrobel A."/>
            <person name="Rasinkangas P."/>
            <person name="Parkhill J."/>
            <person name="Rea M.C."/>
            <person name="O'Sullivan O."/>
            <person name="Ritari J."/>
            <person name="Douillard F.P."/>
            <person name="Paul Ross R."/>
            <person name="Yang R."/>
            <person name="Briner A.E."/>
            <person name="Felis G.E."/>
            <person name="de Vos W.M."/>
            <person name="Barrangou R."/>
            <person name="Klaenhammer T.R."/>
            <person name="Caufield P.W."/>
            <person name="Cui Y."/>
            <person name="Zhang H."/>
            <person name="O'Toole P.W."/>
        </authorList>
    </citation>
    <scope>NUCLEOTIDE SEQUENCE [LARGE SCALE GENOMIC DNA]</scope>
    <source>
        <strain evidence="8 9">DSM 18630</strain>
    </source>
</reference>
<dbReference type="PATRIC" id="fig|1423750.3.peg.677"/>
<comment type="function">
    <text evidence="7">Catalyzes the specific phosphorylation of the 3-hydroxyl group of shikimic acid using ATP as a cosubstrate.</text>
</comment>
<evidence type="ECO:0000256" key="1">
    <source>
        <dbReference type="ARBA" id="ARBA00022605"/>
    </source>
</evidence>
<dbReference type="GO" id="GO:0005829">
    <property type="term" value="C:cytosol"/>
    <property type="evidence" value="ECO:0007669"/>
    <property type="project" value="TreeGrafter"/>
</dbReference>
<comment type="subunit">
    <text evidence="7">Monomer.</text>
</comment>
<keyword evidence="7" id="KW-0460">Magnesium</keyword>
<dbReference type="Proteomes" id="UP000051451">
    <property type="component" value="Unassembled WGS sequence"/>
</dbReference>
<evidence type="ECO:0000313" key="8">
    <source>
        <dbReference type="EMBL" id="KRM06510.1"/>
    </source>
</evidence>
<dbReference type="PANTHER" id="PTHR21087">
    <property type="entry name" value="SHIKIMATE KINASE"/>
    <property type="match status" value="1"/>
</dbReference>
<dbReference type="UniPathway" id="UPA00053">
    <property type="reaction ID" value="UER00088"/>
</dbReference>
<comment type="catalytic activity">
    <reaction evidence="7">
        <text>shikimate + ATP = 3-phosphoshikimate + ADP + H(+)</text>
        <dbReference type="Rhea" id="RHEA:13121"/>
        <dbReference type="ChEBI" id="CHEBI:15378"/>
        <dbReference type="ChEBI" id="CHEBI:30616"/>
        <dbReference type="ChEBI" id="CHEBI:36208"/>
        <dbReference type="ChEBI" id="CHEBI:145989"/>
        <dbReference type="ChEBI" id="CHEBI:456216"/>
        <dbReference type="EC" id="2.7.1.71"/>
    </reaction>
</comment>
<comment type="subcellular location">
    <subcellularLocation>
        <location evidence="7">Cytoplasm</location>
    </subcellularLocation>
</comment>
<feature type="binding site" evidence="7">
    <location>
        <position position="116"/>
    </location>
    <ligand>
        <name>ATP</name>
        <dbReference type="ChEBI" id="CHEBI:30616"/>
    </ligand>
</feature>
<keyword evidence="6 7" id="KW-0057">Aromatic amino acid biosynthesis</keyword>
<sequence length="167" mass="18675">MKAVLVGFMGSGKTTIGRLLAENLKTSHIDLDQVIVEHVGKSINDIFEEEGEQSFRQLEHRLLQQQLTQDGILSTGGGTPIMPANQYLLRQTNTPVILLEASAQTVVQRVLRDHSRPLVNKLSITQLKGLKQKRDALYRECADLVIKTDQLTPQEIIARILPKIITD</sequence>
<comment type="caution">
    <text evidence="8">The sequence shown here is derived from an EMBL/GenBank/DDBJ whole genome shotgun (WGS) entry which is preliminary data.</text>
</comment>
<comment type="pathway">
    <text evidence="7">Metabolic intermediate biosynthesis; chorismate biosynthesis; chorismate from D-erythrose 4-phosphate and phosphoenolpyruvate: step 5/7.</text>
</comment>
<dbReference type="RefSeq" id="WP_057871423.1">
    <property type="nucleotide sequence ID" value="NZ_AZGB01000015.1"/>
</dbReference>
<keyword evidence="5 7" id="KW-0067">ATP-binding</keyword>
<evidence type="ECO:0000256" key="2">
    <source>
        <dbReference type="ARBA" id="ARBA00022679"/>
    </source>
</evidence>
<dbReference type="GO" id="GO:0009073">
    <property type="term" value="P:aromatic amino acid family biosynthetic process"/>
    <property type="evidence" value="ECO:0007669"/>
    <property type="project" value="UniProtKB-KW"/>
</dbReference>
<dbReference type="InterPro" id="IPR027417">
    <property type="entry name" value="P-loop_NTPase"/>
</dbReference>
<comment type="cofactor">
    <cofactor evidence="7">
        <name>Mg(2+)</name>
        <dbReference type="ChEBI" id="CHEBI:18420"/>
    </cofactor>
    <text evidence="7">Binds 1 Mg(2+) ion per subunit.</text>
</comment>
<dbReference type="STRING" id="1423750.FC89_GL000657"/>
<comment type="caution">
    <text evidence="7">Lacks conserved residue(s) required for the propagation of feature annotation.</text>
</comment>
<dbReference type="Pfam" id="PF01202">
    <property type="entry name" value="SKI"/>
    <property type="match status" value="1"/>
</dbReference>
<dbReference type="GO" id="GO:0004765">
    <property type="term" value="F:shikimate kinase activity"/>
    <property type="evidence" value="ECO:0007669"/>
    <property type="project" value="UniProtKB-UniRule"/>
</dbReference>
<keyword evidence="3 7" id="KW-0547">Nucleotide-binding</keyword>
<accession>A0A0R1VKZ1</accession>
<dbReference type="SUPFAM" id="SSF52540">
    <property type="entry name" value="P-loop containing nucleoside triphosphate hydrolases"/>
    <property type="match status" value="1"/>
</dbReference>
<dbReference type="AlphaFoldDB" id="A0A0R1VKZ1"/>
<dbReference type="PANTHER" id="PTHR21087:SF16">
    <property type="entry name" value="SHIKIMATE KINASE 1, CHLOROPLASTIC"/>
    <property type="match status" value="1"/>
</dbReference>
<evidence type="ECO:0000256" key="4">
    <source>
        <dbReference type="ARBA" id="ARBA00022777"/>
    </source>
</evidence>
<keyword evidence="7" id="KW-0963">Cytoplasm</keyword>
<feature type="binding site" evidence="7">
    <location>
        <position position="56"/>
    </location>
    <ligand>
        <name>substrate</name>
    </ligand>
</feature>
<evidence type="ECO:0000256" key="5">
    <source>
        <dbReference type="ARBA" id="ARBA00022840"/>
    </source>
</evidence>
<feature type="binding site" evidence="7">
    <location>
        <position position="14"/>
    </location>
    <ligand>
        <name>Mg(2+)</name>
        <dbReference type="ChEBI" id="CHEBI:18420"/>
    </ligand>
</feature>
<dbReference type="EMBL" id="AZGB01000015">
    <property type="protein sequence ID" value="KRM06510.1"/>
    <property type="molecule type" value="Genomic_DNA"/>
</dbReference>
<comment type="similarity">
    <text evidence="7">Belongs to the shikimate kinase family.</text>
</comment>
<evidence type="ECO:0000256" key="3">
    <source>
        <dbReference type="ARBA" id="ARBA00022741"/>
    </source>
</evidence>
<keyword evidence="4 7" id="KW-0418">Kinase</keyword>
<dbReference type="InterPro" id="IPR000623">
    <property type="entry name" value="Shikimate_kinase/TSH1"/>
</dbReference>
<organism evidence="8 9">
    <name type="scientific">Liquorilactobacillus ghanensis DSM 18630</name>
    <dbReference type="NCBI Taxonomy" id="1423750"/>
    <lineage>
        <taxon>Bacteria</taxon>
        <taxon>Bacillati</taxon>
        <taxon>Bacillota</taxon>
        <taxon>Bacilli</taxon>
        <taxon>Lactobacillales</taxon>
        <taxon>Lactobacillaceae</taxon>
        <taxon>Liquorilactobacillus</taxon>
    </lineage>
</organism>
<keyword evidence="7" id="KW-0479">Metal-binding</keyword>
<feature type="binding site" evidence="7">
    <location>
        <position position="77"/>
    </location>
    <ligand>
        <name>substrate</name>
    </ligand>
</feature>
<evidence type="ECO:0000256" key="6">
    <source>
        <dbReference type="ARBA" id="ARBA00023141"/>
    </source>
</evidence>
<name>A0A0R1VKZ1_9LACO</name>
<dbReference type="EC" id="2.7.1.71" evidence="7"/>
<evidence type="ECO:0000256" key="7">
    <source>
        <dbReference type="HAMAP-Rule" id="MF_00109"/>
    </source>
</evidence>
<keyword evidence="1 7" id="KW-0028">Amino-acid biosynthesis</keyword>
<proteinExistence type="inferred from homology"/>
<keyword evidence="2 7" id="KW-0808">Transferase</keyword>
<dbReference type="CDD" id="cd00464">
    <property type="entry name" value="SK"/>
    <property type="match status" value="1"/>
</dbReference>
<keyword evidence="9" id="KW-1185">Reference proteome</keyword>
<feature type="binding site" evidence="7">
    <location>
        <begin position="10"/>
        <end position="15"/>
    </location>
    <ligand>
        <name>ATP</name>
        <dbReference type="ChEBI" id="CHEBI:30616"/>
    </ligand>
</feature>
<gene>
    <name evidence="7" type="primary">aroK</name>
    <name evidence="8" type="ORF">FC89_GL000657</name>
</gene>
<dbReference type="GO" id="GO:0005524">
    <property type="term" value="F:ATP binding"/>
    <property type="evidence" value="ECO:0007669"/>
    <property type="project" value="UniProtKB-UniRule"/>
</dbReference>
<evidence type="ECO:0000313" key="9">
    <source>
        <dbReference type="Proteomes" id="UP000051451"/>
    </source>
</evidence>
<dbReference type="Gene3D" id="3.40.50.300">
    <property type="entry name" value="P-loop containing nucleotide triphosphate hydrolases"/>
    <property type="match status" value="1"/>
</dbReference>
<dbReference type="HAMAP" id="MF_00109">
    <property type="entry name" value="Shikimate_kinase"/>
    <property type="match status" value="1"/>
</dbReference>
<dbReference type="OrthoDB" id="9800332at2"/>
<feature type="binding site" evidence="7">
    <location>
        <position position="134"/>
    </location>
    <ligand>
        <name>substrate</name>
    </ligand>
</feature>
<dbReference type="GeneID" id="98318692"/>
<dbReference type="GO" id="GO:0009423">
    <property type="term" value="P:chorismate biosynthetic process"/>
    <property type="evidence" value="ECO:0007669"/>
    <property type="project" value="UniProtKB-UniRule"/>
</dbReference>
<dbReference type="PRINTS" id="PR01100">
    <property type="entry name" value="SHIKIMTKNASE"/>
</dbReference>
<protein>
    <recommendedName>
        <fullName evidence="7">Shikimate kinase</fullName>
        <shortName evidence="7">SK</shortName>
        <ecNumber evidence="7">2.7.1.71</ecNumber>
    </recommendedName>
</protein>
<feature type="binding site" evidence="7">
    <location>
        <position position="32"/>
    </location>
    <ligand>
        <name>substrate</name>
    </ligand>
</feature>
<dbReference type="GO" id="GO:0000287">
    <property type="term" value="F:magnesium ion binding"/>
    <property type="evidence" value="ECO:0007669"/>
    <property type="project" value="UniProtKB-UniRule"/>
</dbReference>